<dbReference type="InterPro" id="IPR023028">
    <property type="entry name" value="Mannitol_1_phos_5_DH"/>
</dbReference>
<dbReference type="NCBIfam" id="NF002652">
    <property type="entry name" value="PRK02318.2-5"/>
    <property type="match status" value="1"/>
</dbReference>
<evidence type="ECO:0000313" key="11">
    <source>
        <dbReference type="Proteomes" id="UP001221597"/>
    </source>
</evidence>
<dbReference type="Proteomes" id="UP001221597">
    <property type="component" value="Chromosome"/>
</dbReference>
<organism evidence="10 11">
    <name type="scientific">Halobacillus naozhouensis</name>
    <dbReference type="NCBI Taxonomy" id="554880"/>
    <lineage>
        <taxon>Bacteria</taxon>
        <taxon>Bacillati</taxon>
        <taxon>Bacillota</taxon>
        <taxon>Bacilli</taxon>
        <taxon>Bacillales</taxon>
        <taxon>Bacillaceae</taxon>
        <taxon>Halobacillus</taxon>
    </lineage>
</organism>
<comment type="catalytic activity">
    <reaction evidence="6 7">
        <text>D-mannitol 1-phosphate + NAD(+) = beta-D-fructose 6-phosphate + NADH + H(+)</text>
        <dbReference type="Rhea" id="RHEA:19661"/>
        <dbReference type="ChEBI" id="CHEBI:15378"/>
        <dbReference type="ChEBI" id="CHEBI:57540"/>
        <dbReference type="ChEBI" id="CHEBI:57634"/>
        <dbReference type="ChEBI" id="CHEBI:57945"/>
        <dbReference type="ChEBI" id="CHEBI:61381"/>
        <dbReference type="EC" id="1.1.1.17"/>
    </reaction>
</comment>
<evidence type="ECO:0000256" key="7">
    <source>
        <dbReference type="HAMAP-Rule" id="MF_00196"/>
    </source>
</evidence>
<dbReference type="Pfam" id="PF01232">
    <property type="entry name" value="Mannitol_dh"/>
    <property type="match status" value="1"/>
</dbReference>
<dbReference type="NCBIfam" id="NF002646">
    <property type="entry name" value="PRK02318.1-2"/>
    <property type="match status" value="1"/>
</dbReference>
<dbReference type="GO" id="GO:0008926">
    <property type="term" value="F:mannitol-1-phosphate 5-dehydrogenase activity"/>
    <property type="evidence" value="ECO:0007669"/>
    <property type="project" value="UniProtKB-EC"/>
</dbReference>
<dbReference type="Gene3D" id="1.10.1040.10">
    <property type="entry name" value="N-(1-d-carboxylethyl)-l-norvaline Dehydrogenase, domain 2"/>
    <property type="match status" value="1"/>
</dbReference>
<dbReference type="InterPro" id="IPR036291">
    <property type="entry name" value="NAD(P)-bd_dom_sf"/>
</dbReference>
<dbReference type="InterPro" id="IPR013131">
    <property type="entry name" value="Mannitol_DH_N"/>
</dbReference>
<dbReference type="NCBIfam" id="NF002649">
    <property type="entry name" value="PRK02318.2-1"/>
    <property type="match status" value="1"/>
</dbReference>
<dbReference type="SUPFAM" id="SSF48179">
    <property type="entry name" value="6-phosphogluconate dehydrogenase C-terminal domain-like"/>
    <property type="match status" value="1"/>
</dbReference>
<dbReference type="Gene3D" id="3.40.50.720">
    <property type="entry name" value="NAD(P)-binding Rossmann-like Domain"/>
    <property type="match status" value="1"/>
</dbReference>
<feature type="domain" description="Mannitol dehydrogenase C-terminal" evidence="9">
    <location>
        <begin position="198"/>
        <end position="376"/>
    </location>
</feature>
<keyword evidence="4 7" id="KW-0560">Oxidoreductase</keyword>
<feature type="binding site" evidence="7">
    <location>
        <begin position="3"/>
        <end position="14"/>
    </location>
    <ligand>
        <name>NAD(+)</name>
        <dbReference type="ChEBI" id="CHEBI:57540"/>
    </ligand>
</feature>
<keyword evidence="11" id="KW-1185">Reference proteome</keyword>
<dbReference type="Pfam" id="PF08125">
    <property type="entry name" value="Mannitol_dh_C"/>
    <property type="match status" value="1"/>
</dbReference>
<reference evidence="10 11" key="1">
    <citation type="submission" date="2023-04" db="EMBL/GenBank/DDBJ databases">
        <title>Genome sequence of Halobacillus naozhouensis KACC 21980.</title>
        <authorList>
            <person name="Kim S."/>
            <person name="Heo J."/>
            <person name="Kwon S.-W."/>
        </authorList>
    </citation>
    <scope>NUCLEOTIDE SEQUENCE [LARGE SCALE GENOMIC DNA]</scope>
    <source>
        <strain evidence="10 11">KCTC 13234</strain>
    </source>
</reference>
<protein>
    <recommendedName>
        <fullName evidence="3 7">Mannitol-1-phosphate 5-dehydrogenase</fullName>
        <ecNumber evidence="2 7">1.1.1.17</ecNumber>
    </recommendedName>
</protein>
<evidence type="ECO:0000256" key="3">
    <source>
        <dbReference type="ARBA" id="ARBA00016219"/>
    </source>
</evidence>
<dbReference type="InterPro" id="IPR008927">
    <property type="entry name" value="6-PGluconate_DH-like_C_sf"/>
</dbReference>
<evidence type="ECO:0000256" key="1">
    <source>
        <dbReference type="ARBA" id="ARBA00006541"/>
    </source>
</evidence>
<accession>A0ABY8J0H5</accession>
<dbReference type="EMBL" id="CP121671">
    <property type="protein sequence ID" value="WFT75835.1"/>
    <property type="molecule type" value="Genomic_DNA"/>
</dbReference>
<evidence type="ECO:0000256" key="5">
    <source>
        <dbReference type="ARBA" id="ARBA00023027"/>
    </source>
</evidence>
<dbReference type="EC" id="1.1.1.17" evidence="2 7"/>
<dbReference type="SUPFAM" id="SSF51735">
    <property type="entry name" value="NAD(P)-binding Rossmann-fold domains"/>
    <property type="match status" value="1"/>
</dbReference>
<dbReference type="HAMAP" id="MF_00196">
    <property type="entry name" value="Mannitol_dehydrog"/>
    <property type="match status" value="1"/>
</dbReference>
<evidence type="ECO:0000259" key="8">
    <source>
        <dbReference type="Pfam" id="PF01232"/>
    </source>
</evidence>
<dbReference type="PANTHER" id="PTHR30524">
    <property type="entry name" value="MANNITOL-1-PHOSPHATE 5-DEHYDROGENASE"/>
    <property type="match status" value="1"/>
</dbReference>
<keyword evidence="5 7" id="KW-0520">NAD</keyword>
<dbReference type="InterPro" id="IPR013328">
    <property type="entry name" value="6PGD_dom2"/>
</dbReference>
<evidence type="ECO:0000256" key="4">
    <source>
        <dbReference type="ARBA" id="ARBA00023002"/>
    </source>
</evidence>
<evidence type="ECO:0000259" key="9">
    <source>
        <dbReference type="Pfam" id="PF08125"/>
    </source>
</evidence>
<gene>
    <name evidence="7" type="primary">mtlD</name>
    <name evidence="10" type="ORF">P9989_05485</name>
</gene>
<dbReference type="RefSeq" id="WP_283077798.1">
    <property type="nucleotide sequence ID" value="NZ_CP121671.1"/>
</dbReference>
<sequence>MLAVHFGAGNIGRGFIGALLHKAGYEIVFVDVNTELIDQINDRQRYTVELAGSDDALEVTNISGINSLTRPEDVVEQVKQADLVTTAVGPSILSKVAPLIAEGLKDRTTSVNVIGCENMIGGSDLLKKHVLAHLNPELAARVEERTGFPNAAVDRIVPDQAHEDKLKVTVEPYFEWVVDSSSLKGETLEIDGLKLVEDLTPYIERKLFTVNTGHAVAAYLGSYYGLQTINQALHDHQILSKIKGALHESGNVLIKKYGFTKAEHEKYIETILSRFANPELSDEVSRVGRAPIRKLGPDDRLIRPAVEYVEWNNEIPVDLVEVIAAALLYKQDQDQEAAELQSLLKEKGVKGTLMEVSELSEGHPLLEAVEEQFQSMS</sequence>
<dbReference type="PRINTS" id="PR00084">
    <property type="entry name" value="MTLDHDRGNASE"/>
</dbReference>
<evidence type="ECO:0000256" key="6">
    <source>
        <dbReference type="ARBA" id="ARBA00048615"/>
    </source>
</evidence>
<feature type="domain" description="Mannitol dehydrogenase N-terminal" evidence="8">
    <location>
        <begin position="2"/>
        <end position="191"/>
    </location>
</feature>
<dbReference type="InterPro" id="IPR000669">
    <property type="entry name" value="Mannitol_DH"/>
</dbReference>
<dbReference type="InterPro" id="IPR013118">
    <property type="entry name" value="Mannitol_DH_C"/>
</dbReference>
<comment type="similarity">
    <text evidence="1 7">Belongs to the mannitol dehydrogenase family.</text>
</comment>
<proteinExistence type="inferred from homology"/>
<evidence type="ECO:0000313" key="10">
    <source>
        <dbReference type="EMBL" id="WFT75835.1"/>
    </source>
</evidence>
<dbReference type="NCBIfam" id="NF002647">
    <property type="entry name" value="PRK02318.1-3"/>
    <property type="match status" value="1"/>
</dbReference>
<evidence type="ECO:0000256" key="2">
    <source>
        <dbReference type="ARBA" id="ARBA00012939"/>
    </source>
</evidence>
<name>A0ABY8J0H5_9BACI</name>
<dbReference type="PANTHER" id="PTHR30524:SF0">
    <property type="entry name" value="ALTRONATE OXIDOREDUCTASE-RELATED"/>
    <property type="match status" value="1"/>
</dbReference>